<feature type="domain" description="DUF559" evidence="1">
    <location>
        <begin position="32"/>
        <end position="95"/>
    </location>
</feature>
<dbReference type="SUPFAM" id="SSF52980">
    <property type="entry name" value="Restriction endonuclease-like"/>
    <property type="match status" value="1"/>
</dbReference>
<protein>
    <submittedName>
        <fullName evidence="2">Protein of uncharacterized function (DUF559)</fullName>
    </submittedName>
</protein>
<dbReference type="InterPro" id="IPR007569">
    <property type="entry name" value="DUF559"/>
</dbReference>
<accession>A0A448I1Y7</accession>
<dbReference type="InterPro" id="IPR011335">
    <property type="entry name" value="Restrct_endonuc-II-like"/>
</dbReference>
<organism evidence="2 3">
    <name type="scientific">Mycolicibacterium chitae</name>
    <name type="common">Mycobacterium chitae</name>
    <dbReference type="NCBI Taxonomy" id="1792"/>
    <lineage>
        <taxon>Bacteria</taxon>
        <taxon>Bacillati</taxon>
        <taxon>Actinomycetota</taxon>
        <taxon>Actinomycetes</taxon>
        <taxon>Mycobacteriales</taxon>
        <taxon>Mycobacteriaceae</taxon>
        <taxon>Mycolicibacterium</taxon>
    </lineage>
</organism>
<gene>
    <name evidence="2" type="ORF">NCTC10485_01125</name>
</gene>
<evidence type="ECO:0000313" key="2">
    <source>
        <dbReference type="EMBL" id="VEG46498.1"/>
    </source>
</evidence>
<dbReference type="AlphaFoldDB" id="A0A448I1Y7"/>
<evidence type="ECO:0000313" key="3">
    <source>
        <dbReference type="Proteomes" id="UP000282551"/>
    </source>
</evidence>
<proteinExistence type="predicted"/>
<keyword evidence="3" id="KW-1185">Reference proteome</keyword>
<dbReference type="Pfam" id="PF04480">
    <property type="entry name" value="DUF559"/>
    <property type="match status" value="1"/>
</dbReference>
<name>A0A448I1Y7_MYCCI</name>
<dbReference type="RefSeq" id="WP_308213120.1">
    <property type="nucleotide sequence ID" value="NZ_AP022604.1"/>
</dbReference>
<reference evidence="2 3" key="1">
    <citation type="submission" date="2018-12" db="EMBL/GenBank/DDBJ databases">
        <authorList>
            <consortium name="Pathogen Informatics"/>
        </authorList>
    </citation>
    <scope>NUCLEOTIDE SEQUENCE [LARGE SCALE GENOMIC DNA]</scope>
    <source>
        <strain evidence="2 3">NCTC10485</strain>
    </source>
</reference>
<sequence length="103" mass="12004">MESEARLMMLDGGLPEPVLQLRFVDREGVVWRVDFAWLDPDVIVEYDGYDWHKTPEQVQRDHRKRAALEETGYRVLSIVREDVRDKPARTVRRIGDLLGRAAA</sequence>
<dbReference type="Gene3D" id="3.40.960.10">
    <property type="entry name" value="VSR Endonuclease"/>
    <property type="match status" value="1"/>
</dbReference>
<evidence type="ECO:0000259" key="1">
    <source>
        <dbReference type="Pfam" id="PF04480"/>
    </source>
</evidence>
<dbReference type="EMBL" id="LR134355">
    <property type="protein sequence ID" value="VEG46498.1"/>
    <property type="molecule type" value="Genomic_DNA"/>
</dbReference>
<dbReference type="Proteomes" id="UP000282551">
    <property type="component" value="Chromosome"/>
</dbReference>